<evidence type="ECO:0000256" key="6">
    <source>
        <dbReference type="SAM" id="MobiDB-lite"/>
    </source>
</evidence>
<keyword evidence="3" id="KW-0433">Leucine-rich repeat</keyword>
<feature type="compositionally biased region" description="Low complexity" evidence="6">
    <location>
        <begin position="1359"/>
        <end position="1369"/>
    </location>
</feature>
<dbReference type="SMART" id="SM00368">
    <property type="entry name" value="LRR_RI"/>
    <property type="match status" value="8"/>
</dbReference>
<evidence type="ECO:0000313" key="8">
    <source>
        <dbReference type="EMBL" id="KAF5827657.1"/>
    </source>
</evidence>
<dbReference type="InterPro" id="IPR032675">
    <property type="entry name" value="LRR_dom_sf"/>
</dbReference>
<dbReference type="Gene3D" id="3.80.10.10">
    <property type="entry name" value="Ribonuclease Inhibitor"/>
    <property type="match status" value="3"/>
</dbReference>
<evidence type="ECO:0000256" key="7">
    <source>
        <dbReference type="SAM" id="SignalP"/>
    </source>
</evidence>
<comment type="subcellular location">
    <subcellularLocation>
        <location evidence="1">Cytoplasm</location>
        <location evidence="1">Cytoskeleton</location>
        <location evidence="1">Cilium axoneme</location>
    </subcellularLocation>
</comment>
<dbReference type="InterPro" id="IPR001611">
    <property type="entry name" value="Leu-rich_rpt"/>
</dbReference>
<evidence type="ECO:0000256" key="4">
    <source>
        <dbReference type="ARBA" id="ARBA00022737"/>
    </source>
</evidence>
<keyword evidence="2" id="KW-0343">GTPase activation</keyword>
<dbReference type="EMBL" id="MU070455">
    <property type="protein sequence ID" value="KAF5827657.1"/>
    <property type="molecule type" value="Genomic_DNA"/>
</dbReference>
<dbReference type="SUPFAM" id="SSF52047">
    <property type="entry name" value="RNI-like"/>
    <property type="match status" value="2"/>
</dbReference>
<sequence length="1443" mass="149382">MKPWLICAPRLLLWQQATAVAAGMLIARAEAASAAHATGGPPSELDKYKAALLMAVRERQRLSEEVQGELATARAANAAAQQDALQKVAGAAADAAAAAQRAAVAEAEMGRLRAELARLQQDGKGCKVGHQRNATKAGYEIVGGAIGFTAGLEVGRLHHELKQQLEGKSLRAAHEDSIAAREAAAALDRQYKQLRRQYDLDKTRLDAEVASLRGELRARDTDLQKLTQEKQKALEGWQAEAAARILAEESEKRALKAAKKQADTLESLTHARSTNAAIKQQAALAAQRNAALKASDPAAAAINVPAASPAKEAKKGAAFVLDDAGGSPNRAASGGGAEEGKLYSPRRRPRTPSTPKSAAKALQGVGGELELSRAEHHRALSRGLAADKTHLGEVLRNQRRALLAAQLAENRAVEEALAAAPEQLRILGLAFRALLVAEPAQLTPDAPGAQLAMGLGAAGYRTFVDPLMVTPHQPPIPPMPGMEVPPSDPMVGISGAVVLLASPGLLSTHPSPPPHVSATVDNSSNQHPGPAANGGSAQPPNRAGDASEGGGAAAVPGPCPLPVAAVMEAAVRGVPLVIVASQGMTLDALLGGSRHAPDAAHARISGTAEATQGPAFSEKALAWINTAWSSRIISDGPQTSSSTLTTQQSASQPQIWESVGRRLGIPDVELKGISLETLKRMSIHKIQCIMDLGLLNFSCIPRVIITLLLQLRAQETLKRMSIHKTLCVPDLRHLNCARVSHLKVLLAPQAPTPSGPEEVSPVQPPIGMQLHTLLDVLRGNTTLTTLTLRGVYLPHLEKLNGSRAANAAALAHAVSSSGVLDLSGCFLGPVAAEALLGVKGPPSGLWGPSLRALNLTGCQIGPQGAAHVAAAIQGQGTSLDGLQTVCLADNRLGPAGAAALCAALTQQQQQQGSCSAPLVGRGSKLKAMDLTLNLLGDEGAKAVSKVLKEASPPLSCLSSLTLGGNAIGVDGARALAQMLPSLPSLLELHLPGNYLGDMGVCALSKAAASLPHLRSLHFQENYNIGTEGARALGNLLSSSASLKVALQGVWNEEQAVYWVCNPGNLLLLSTLHKGALKGEKHQLDSEWCKMRGEGVAHMASALGGHKSLISLNLARNGMGDRGVKALVEALEGNNVLRRLDLRVNSIGLVGCRLVGSLLRDKNTTLMQVFMGGNEMEEHVLEALEDLAATPRTLPQRKRLAVPSAPPPGQPTPSTQPASMASPFQPVPALQFDEIAALAGTGSGAAGGGLGLMSSRRSSARSSGSAVGGSAGAGLMGADGRKEVVGGGESAHSSRPGSAAAAGAAVQARVSLDGRHLLQPRPPSGATSGSRPSDKHPHLPARPLSGASSGSRRALHDGRPVSGVSSSSRGALHDGLQQPSLPMEPPPPHEDPVEHHSLGQRQQAQTSSQQQGPQAHLGGREKGTGVGADSESEDLEALLARYRS</sequence>
<feature type="compositionally biased region" description="Basic and acidic residues" evidence="6">
    <location>
        <begin position="1386"/>
        <end position="1396"/>
    </location>
</feature>
<name>A0ABQ7FZ78_DUNSA</name>
<evidence type="ECO:0000256" key="2">
    <source>
        <dbReference type="ARBA" id="ARBA00022468"/>
    </source>
</evidence>
<comment type="caution">
    <text evidence="8">The sequence shown here is derived from an EMBL/GenBank/DDBJ whole genome shotgun (WGS) entry which is preliminary data.</text>
</comment>
<evidence type="ECO:0000256" key="5">
    <source>
        <dbReference type="SAM" id="Coils"/>
    </source>
</evidence>
<protein>
    <submittedName>
        <fullName evidence="8">Uncharacterized protein</fullName>
    </submittedName>
</protein>
<feature type="region of interest" description="Disordered" evidence="6">
    <location>
        <begin position="324"/>
        <end position="367"/>
    </location>
</feature>
<feature type="compositionally biased region" description="Low complexity" evidence="6">
    <location>
        <begin position="1289"/>
        <end position="1310"/>
    </location>
</feature>
<feature type="signal peptide" evidence="7">
    <location>
        <begin position="1"/>
        <end position="19"/>
    </location>
</feature>
<keyword evidence="4" id="KW-0677">Repeat</keyword>
<evidence type="ECO:0000256" key="1">
    <source>
        <dbReference type="ARBA" id="ARBA00004430"/>
    </source>
</evidence>
<feature type="coiled-coil region" evidence="5">
    <location>
        <begin position="45"/>
        <end position="122"/>
    </location>
</feature>
<proteinExistence type="predicted"/>
<accession>A0ABQ7FZ78</accession>
<dbReference type="PANTHER" id="PTHR24113">
    <property type="entry name" value="RAN GTPASE-ACTIVATING PROTEIN 1"/>
    <property type="match status" value="1"/>
</dbReference>
<keyword evidence="9" id="KW-1185">Reference proteome</keyword>
<evidence type="ECO:0000256" key="3">
    <source>
        <dbReference type="ARBA" id="ARBA00022614"/>
    </source>
</evidence>
<feature type="compositionally biased region" description="Gly residues" evidence="6">
    <location>
        <begin position="1265"/>
        <end position="1276"/>
    </location>
</feature>
<keyword evidence="7" id="KW-0732">Signal</keyword>
<feature type="compositionally biased region" description="Low complexity" evidence="6">
    <location>
        <begin position="1398"/>
        <end position="1414"/>
    </location>
</feature>
<feature type="chain" id="PRO_5047126849" evidence="7">
    <location>
        <begin position="20"/>
        <end position="1443"/>
    </location>
</feature>
<reference evidence="8" key="1">
    <citation type="submission" date="2017-08" db="EMBL/GenBank/DDBJ databases">
        <authorList>
            <person name="Polle J.E."/>
            <person name="Barry K."/>
            <person name="Cushman J."/>
            <person name="Schmutz J."/>
            <person name="Tran D."/>
            <person name="Hathwaick L.T."/>
            <person name="Yim W.C."/>
            <person name="Jenkins J."/>
            <person name="Mckie-Krisberg Z.M."/>
            <person name="Prochnik S."/>
            <person name="Lindquist E."/>
            <person name="Dockter R.B."/>
            <person name="Adam C."/>
            <person name="Molina H."/>
            <person name="Bunkerborg J."/>
            <person name="Jin E."/>
            <person name="Buchheim M."/>
            <person name="Magnuson J."/>
        </authorList>
    </citation>
    <scope>NUCLEOTIDE SEQUENCE</scope>
    <source>
        <strain evidence="8">CCAP 19/18</strain>
    </source>
</reference>
<keyword evidence="5" id="KW-0175">Coiled coil</keyword>
<dbReference type="InterPro" id="IPR027038">
    <property type="entry name" value="RanGap"/>
</dbReference>
<gene>
    <name evidence="8" type="ORF">DUNSADRAFT_305</name>
</gene>
<dbReference type="Proteomes" id="UP000815325">
    <property type="component" value="Unassembled WGS sequence"/>
</dbReference>
<feature type="region of interest" description="Disordered" evidence="6">
    <location>
        <begin position="1191"/>
        <end position="1223"/>
    </location>
</feature>
<organism evidence="8 9">
    <name type="scientific">Dunaliella salina</name>
    <name type="common">Green alga</name>
    <name type="synonym">Protococcus salinus</name>
    <dbReference type="NCBI Taxonomy" id="3046"/>
    <lineage>
        <taxon>Eukaryota</taxon>
        <taxon>Viridiplantae</taxon>
        <taxon>Chlorophyta</taxon>
        <taxon>core chlorophytes</taxon>
        <taxon>Chlorophyceae</taxon>
        <taxon>CS clade</taxon>
        <taxon>Chlamydomonadales</taxon>
        <taxon>Dunaliellaceae</taxon>
        <taxon>Dunaliella</taxon>
    </lineage>
</organism>
<dbReference type="PANTHER" id="PTHR24113:SF12">
    <property type="entry name" value="RAN GTPASE-ACTIVATING PROTEIN 1"/>
    <property type="match status" value="1"/>
</dbReference>
<feature type="compositionally biased region" description="Low complexity" evidence="6">
    <location>
        <begin position="1252"/>
        <end position="1264"/>
    </location>
</feature>
<feature type="region of interest" description="Disordered" evidence="6">
    <location>
        <begin position="1252"/>
        <end position="1443"/>
    </location>
</feature>
<evidence type="ECO:0000313" key="9">
    <source>
        <dbReference type="Proteomes" id="UP000815325"/>
    </source>
</evidence>
<feature type="region of interest" description="Disordered" evidence="6">
    <location>
        <begin position="504"/>
        <end position="552"/>
    </location>
</feature>
<dbReference type="Pfam" id="PF13516">
    <property type="entry name" value="LRR_6"/>
    <property type="match status" value="5"/>
</dbReference>